<reference evidence="1 2" key="1">
    <citation type="journal article" date="2014" name="Int. J. Syst. Evol. Microbiol.">
        <title>Complete genome sequence of Corynebacterium casei LMG S-19264T (=DSM 44701T), isolated from a smear-ripened cheese.</title>
        <authorList>
            <consortium name="US DOE Joint Genome Institute (JGI-PGF)"/>
            <person name="Walter F."/>
            <person name="Albersmeier A."/>
            <person name="Kalinowski J."/>
            <person name="Ruckert C."/>
        </authorList>
    </citation>
    <scope>NUCLEOTIDE SEQUENCE [LARGE SCALE GENOMIC DNA]</scope>
    <source>
        <strain evidence="1 2">KCTC 19473</strain>
    </source>
</reference>
<proteinExistence type="predicted"/>
<evidence type="ECO:0000313" key="1">
    <source>
        <dbReference type="EMBL" id="GHD20493.1"/>
    </source>
</evidence>
<dbReference type="RefSeq" id="WP_193517542.1">
    <property type="nucleotide sequence ID" value="NZ_BMXL01000004.1"/>
</dbReference>
<gene>
    <name evidence="1" type="ORF">GCM10007147_12900</name>
</gene>
<protein>
    <submittedName>
        <fullName evidence="1">Uncharacterized protein</fullName>
    </submittedName>
</protein>
<sequence length="373" mass="39859">MPPSPAPQPRSSEPLARVQDRVLLHLRRSTVSLLEHVPANAAGAVLPAGEIPLQYRRTVGSGRPAPLVLDPARYRTDTATPQVPFRFPPANLCNPEGDPAQALRQLDRCPSPFDTVLTPTGLLASDRTGIRALLEAVRLVQGLRTHRLVLALPLGPGWLTRMGTHVLAALLAPVSVPKALVLDGEHSPVDSVEKLRALRCVLTELPGTAVLGATGLTALDALAHGAPFVSVDAAPRSEDPSPPAPPGVLHHRLLTYLAGPAATAHLQGLGRCCCEPCLQWGEERAHGRVGRPYAVLGQDGNAEAAHAHNLTVVSDLARKLTRGAVRGDRTKLWRRMCTDAVREHDWHRDAAGPALPSLDPSEELLFRAGHPAR</sequence>
<name>A0A919CH52_9ACTN</name>
<organism evidence="1 2">
    <name type="scientific">Nocardiopsis kunsanensis</name>
    <dbReference type="NCBI Taxonomy" id="141693"/>
    <lineage>
        <taxon>Bacteria</taxon>
        <taxon>Bacillati</taxon>
        <taxon>Actinomycetota</taxon>
        <taxon>Actinomycetes</taxon>
        <taxon>Streptosporangiales</taxon>
        <taxon>Nocardiopsidaceae</taxon>
        <taxon>Nocardiopsis</taxon>
    </lineage>
</organism>
<dbReference type="EMBL" id="BMXL01000004">
    <property type="protein sequence ID" value="GHD20493.1"/>
    <property type="molecule type" value="Genomic_DNA"/>
</dbReference>
<dbReference type="Proteomes" id="UP000654947">
    <property type="component" value="Unassembled WGS sequence"/>
</dbReference>
<accession>A0A919CH52</accession>
<keyword evidence="2" id="KW-1185">Reference proteome</keyword>
<comment type="caution">
    <text evidence="1">The sequence shown here is derived from an EMBL/GenBank/DDBJ whole genome shotgun (WGS) entry which is preliminary data.</text>
</comment>
<evidence type="ECO:0000313" key="2">
    <source>
        <dbReference type="Proteomes" id="UP000654947"/>
    </source>
</evidence>
<dbReference type="AlphaFoldDB" id="A0A919CH52"/>